<accession>A0ACB9TS27</accession>
<keyword evidence="2" id="KW-1185">Reference proteome</keyword>
<dbReference type="EMBL" id="CM043015">
    <property type="protein sequence ID" value="KAI4469588.1"/>
    <property type="molecule type" value="Genomic_DNA"/>
</dbReference>
<evidence type="ECO:0000313" key="2">
    <source>
        <dbReference type="Proteomes" id="UP001056778"/>
    </source>
</evidence>
<sequence length="221" mass="24454">MKPPVSLIEPETTSVTSMTFSTIILSFSSLGIVTSILLLYGVYRDQRLLLIPWIITLAGFVTVDIVHCGYILLTHAMKVNPPTAILFTIDLFLDTLNVYALLCVISQYQELKSGRGRAEDDHLDRIPHIHYSTQPTATSFLSTTRKPMAYTETKPTPTQSPTATGPQTSLATEEPSPNTVNRGPRKSVKFPDSPTANGRQLLDPWSMDMTMLLARNSISEN</sequence>
<gene>
    <name evidence="1" type="ORF">MML48_1g11795</name>
</gene>
<evidence type="ECO:0000313" key="1">
    <source>
        <dbReference type="EMBL" id="KAI4469588.1"/>
    </source>
</evidence>
<organism evidence="1 2">
    <name type="scientific">Holotrichia oblita</name>
    <name type="common">Chafer beetle</name>
    <dbReference type="NCBI Taxonomy" id="644536"/>
    <lineage>
        <taxon>Eukaryota</taxon>
        <taxon>Metazoa</taxon>
        <taxon>Ecdysozoa</taxon>
        <taxon>Arthropoda</taxon>
        <taxon>Hexapoda</taxon>
        <taxon>Insecta</taxon>
        <taxon>Pterygota</taxon>
        <taxon>Neoptera</taxon>
        <taxon>Endopterygota</taxon>
        <taxon>Coleoptera</taxon>
        <taxon>Polyphaga</taxon>
        <taxon>Scarabaeiformia</taxon>
        <taxon>Scarabaeidae</taxon>
        <taxon>Melolonthinae</taxon>
        <taxon>Holotrichia</taxon>
    </lineage>
</organism>
<comment type="caution">
    <text evidence="1">The sequence shown here is derived from an EMBL/GenBank/DDBJ whole genome shotgun (WGS) entry which is preliminary data.</text>
</comment>
<dbReference type="Proteomes" id="UP001056778">
    <property type="component" value="Chromosome 1"/>
</dbReference>
<name>A0ACB9TS27_HOLOL</name>
<protein>
    <submittedName>
        <fullName evidence="1">Pasiflora 1 isoform a-related</fullName>
    </submittedName>
</protein>
<proteinExistence type="predicted"/>
<reference evidence="1" key="1">
    <citation type="submission" date="2022-04" db="EMBL/GenBank/DDBJ databases">
        <title>Chromosome-scale genome assembly of Holotrichia oblita Faldermann.</title>
        <authorList>
            <person name="Rongchong L."/>
        </authorList>
    </citation>
    <scope>NUCLEOTIDE SEQUENCE</scope>
    <source>
        <strain evidence="1">81SQS9</strain>
    </source>
</reference>